<name>A0A173YQY5_9FIRM</name>
<organism evidence="3 4">
    <name type="scientific">Mitsuokella jalaludinii</name>
    <dbReference type="NCBI Taxonomy" id="187979"/>
    <lineage>
        <taxon>Bacteria</taxon>
        <taxon>Bacillati</taxon>
        <taxon>Bacillota</taxon>
        <taxon>Negativicutes</taxon>
        <taxon>Selenomonadales</taxon>
        <taxon>Selenomonadaceae</taxon>
        <taxon>Mitsuokella</taxon>
    </lineage>
</organism>
<dbReference type="RefSeq" id="WP_055161171.1">
    <property type="nucleotide sequence ID" value="NZ_CABIWZ010000005.1"/>
</dbReference>
<proteinExistence type="predicted"/>
<dbReference type="InterPro" id="IPR013656">
    <property type="entry name" value="PAS_4"/>
</dbReference>
<dbReference type="OrthoDB" id="9805474at2"/>
<dbReference type="EC" id="3.1.4.52" evidence="3"/>
<keyword evidence="4" id="KW-1185">Reference proteome</keyword>
<dbReference type="eggNOG" id="COG2200">
    <property type="taxonomic scope" value="Bacteria"/>
</dbReference>
<dbReference type="CDD" id="cd01948">
    <property type="entry name" value="EAL"/>
    <property type="match status" value="1"/>
</dbReference>
<dbReference type="NCBIfam" id="TIGR00254">
    <property type="entry name" value="GGDEF"/>
    <property type="match status" value="1"/>
</dbReference>
<dbReference type="SUPFAM" id="SSF55073">
    <property type="entry name" value="Nucleotide cyclase"/>
    <property type="match status" value="3"/>
</dbReference>
<protein>
    <submittedName>
        <fullName evidence="3">Oxygen sensor protein DosP</fullName>
        <ecNumber evidence="3">3.1.4.52</ecNumber>
    </submittedName>
</protein>
<dbReference type="InterPro" id="IPR043128">
    <property type="entry name" value="Rev_trsase/Diguanyl_cyclase"/>
</dbReference>
<dbReference type="SUPFAM" id="SSF141868">
    <property type="entry name" value="EAL domain-like"/>
    <property type="match status" value="1"/>
</dbReference>
<dbReference type="InterPro" id="IPR000014">
    <property type="entry name" value="PAS"/>
</dbReference>
<dbReference type="Pfam" id="PF00563">
    <property type="entry name" value="EAL"/>
    <property type="match status" value="1"/>
</dbReference>
<gene>
    <name evidence="3" type="primary">dosP_2</name>
    <name evidence="3" type="ORF">ERS852385_01034</name>
</gene>
<dbReference type="Proteomes" id="UP000095546">
    <property type="component" value="Unassembled WGS sequence"/>
</dbReference>
<dbReference type="STRING" id="187979.ERS852385_01034"/>
<dbReference type="SMART" id="SM00267">
    <property type="entry name" value="GGDEF"/>
    <property type="match status" value="1"/>
</dbReference>
<feature type="domain" description="GGDEF" evidence="2">
    <location>
        <begin position="879"/>
        <end position="1011"/>
    </location>
</feature>
<feature type="domain" description="EAL" evidence="1">
    <location>
        <begin position="178"/>
        <end position="430"/>
    </location>
</feature>
<dbReference type="InterPro" id="IPR029787">
    <property type="entry name" value="Nucleotide_cyclase"/>
</dbReference>
<feature type="domain" description="GGDEF" evidence="2">
    <location>
        <begin position="42"/>
        <end position="166"/>
    </location>
</feature>
<dbReference type="InterPro" id="IPR035919">
    <property type="entry name" value="EAL_sf"/>
</dbReference>
<feature type="domain" description="GGDEF" evidence="2">
    <location>
        <begin position="1328"/>
        <end position="1449"/>
    </location>
</feature>
<reference evidence="3 4" key="1">
    <citation type="submission" date="2015-09" db="EMBL/GenBank/DDBJ databases">
        <authorList>
            <consortium name="Pathogen Informatics"/>
        </authorList>
    </citation>
    <scope>NUCLEOTIDE SEQUENCE [LARGE SCALE GENOMIC DNA]</scope>
    <source>
        <strain evidence="3 4">2789STDY5608828</strain>
    </source>
</reference>
<dbReference type="InterPro" id="IPR001633">
    <property type="entry name" value="EAL_dom"/>
</dbReference>
<dbReference type="Pfam" id="PF00990">
    <property type="entry name" value="GGDEF"/>
    <property type="match status" value="2"/>
</dbReference>
<dbReference type="eggNOG" id="COG2199">
    <property type="taxonomic scope" value="Bacteria"/>
</dbReference>
<dbReference type="PROSITE" id="PS50887">
    <property type="entry name" value="GGDEF"/>
    <property type="match status" value="3"/>
</dbReference>
<dbReference type="SUPFAM" id="SSF55785">
    <property type="entry name" value="PYP-like sensor domain (PAS domain)"/>
    <property type="match status" value="2"/>
</dbReference>
<dbReference type="Gene3D" id="3.20.20.450">
    <property type="entry name" value="EAL domain"/>
    <property type="match status" value="1"/>
</dbReference>
<dbReference type="InterPro" id="IPR050706">
    <property type="entry name" value="Cyclic-di-GMP_PDE-like"/>
</dbReference>
<sequence length="1449" mass="165742">MAYTHDAPSGKHPVLTDLPPMQVFFEAAQEQLEQEWEHLHALRSCPVFFNITNFHLYNATYGIEQGDRCLHRIAEILQKNFPGRLLTHLGADHFAVLADTADVTNRIEAACHEVQGFIANTNIDLKAGIRYLSQPPADAPLNLAFDNEAALACKSIQKDATRHYAVYTNEMGRLHHLQNYVRENLNSALASRHIKVYYQPIIHALSGKVCGFEALARWESPDYGLLSPAVFIPVLEEARLIDKLDRYIVERVAENLHDHIKQGQNLLPISVNLSRIDFQLFDPVAFLEDVLHRYQLARHLLCLEITENALVLQDDAIRQGLRHLQQEGCKVWLDDFGSGYSSLNVLKDYRFHTLKLDMAFLHPFTKESRTIVTSIIRMAKELGIHTLAEGVETKEQAEFLRDIGCEKLQGFYYGRPLPGRDCYAYCRERGMEFETMQEVLLLSQAGLIDVSQPTPISIIYDDSVDLQFLQVNQAYLKALQSMGTKTMTDSNRFLLDPDYPMHRKFRRFADQAIKSGRTETMTYVDNGQYMRVNLRTIARVGHHYIHRAELYNISLDEAVKDKSAHHFDNILRNILLMFEGIWYLDTEHETLEIIEPLTDDRRERSTNRDIAGTLHHFADYYVHPKDRERFLRFTDYRDFHQRAAESQSATITEPFRLLRSNGNFDWFFITGLALLKSPAKGILFCIARPRITTPEEIQPQLFEMLESCGITSASFAVVQEDVSHALWQAFLKHSHEKIIWQDRSHCILGVSQSIIDWLGIPEDALIGKTPQELSYCVDRQELYAMDERVMSTGTTLRDAYLHLVIGQMPHLARAEKFPLYRNDRIAGLITILHDVDVEQHEKMRDVSASVTDEETGFLNYRGMVMVGLRYADDFRLNGDDYAATLIDVPEFDSIGLTYGEEFRSHLLQQICSILRTMLPQTVTISHIGSCCFLLFQKATLIASLQKSYIEIADAIHAIQSVDGCPCTLYMHYATVRGSEGRSLDSLLQLLVKRMHESEEEQYGQAIYTSDRFIFDREAFDHAQLGVIVSDPETYELLYCNPYMRKKLGIAQNETLAGRKCYELLAGISTPCSDCCLPQLSRNRFISRVFHNPVAGVDFLLHDTLIPWHGKNSHYCSCLDLDYYLSRDVRVNEMLFQEASINDAVRLGMYETDPVHGIRQMMARIGRQLEADRIVLAEEQGDFLHLTYRWNAEGILPLGDDFQPVPRSDMRPVFARFVKESSFSIPDMDIYWQENPDVSPHIPGLKRVALARLALDGEPLGYIEAINPSDQKFHYASDLLASLTRFFAILLRNRDMMKRLDRLSKSDQLTGLLNRRGFKESLASLPAGRCIAFIFGDLNGLKETNDTLGHEAGDQLICAAAEVFRHVGHEGSIFRMGGDEFLMMQEIKREEDAAHLLERLQAHFEAAKISIALGCTTAATPINNIDDVLKHADALMYRQKLEQHRQRQDF</sequence>
<dbReference type="GO" id="GO:0071111">
    <property type="term" value="F:cyclic-guanylate-specific phosphodiesterase activity"/>
    <property type="evidence" value="ECO:0007669"/>
    <property type="project" value="UniProtKB-EC"/>
</dbReference>
<evidence type="ECO:0000313" key="4">
    <source>
        <dbReference type="Proteomes" id="UP000095546"/>
    </source>
</evidence>
<dbReference type="PROSITE" id="PS50883">
    <property type="entry name" value="EAL"/>
    <property type="match status" value="1"/>
</dbReference>
<dbReference type="PANTHER" id="PTHR33121">
    <property type="entry name" value="CYCLIC DI-GMP PHOSPHODIESTERASE PDEF"/>
    <property type="match status" value="1"/>
</dbReference>
<dbReference type="PANTHER" id="PTHR33121:SF70">
    <property type="entry name" value="SIGNALING PROTEIN YKOW"/>
    <property type="match status" value="1"/>
</dbReference>
<dbReference type="EMBL" id="CYYU01000005">
    <property type="protein sequence ID" value="CUN66314.1"/>
    <property type="molecule type" value="Genomic_DNA"/>
</dbReference>
<dbReference type="InterPro" id="IPR000160">
    <property type="entry name" value="GGDEF_dom"/>
</dbReference>
<dbReference type="Pfam" id="PF08448">
    <property type="entry name" value="PAS_4"/>
    <property type="match status" value="1"/>
</dbReference>
<dbReference type="CDD" id="cd01949">
    <property type="entry name" value="GGDEF"/>
    <property type="match status" value="1"/>
</dbReference>
<dbReference type="SMART" id="SM00091">
    <property type="entry name" value="PAS"/>
    <property type="match status" value="2"/>
</dbReference>
<dbReference type="Pfam" id="PF13188">
    <property type="entry name" value="PAS_8"/>
    <property type="match status" value="1"/>
</dbReference>
<keyword evidence="3" id="KW-0378">Hydrolase</keyword>
<evidence type="ECO:0000259" key="2">
    <source>
        <dbReference type="PROSITE" id="PS50887"/>
    </source>
</evidence>
<evidence type="ECO:0000313" key="3">
    <source>
        <dbReference type="EMBL" id="CUN66314.1"/>
    </source>
</evidence>
<accession>A0A173YQY5</accession>
<dbReference type="SMART" id="SM00052">
    <property type="entry name" value="EAL"/>
    <property type="match status" value="1"/>
</dbReference>
<dbReference type="Gene3D" id="3.30.450.20">
    <property type="entry name" value="PAS domain"/>
    <property type="match status" value="1"/>
</dbReference>
<dbReference type="InterPro" id="IPR035965">
    <property type="entry name" value="PAS-like_dom_sf"/>
</dbReference>
<dbReference type="Gene3D" id="3.30.70.270">
    <property type="match status" value="3"/>
</dbReference>
<evidence type="ECO:0000259" key="1">
    <source>
        <dbReference type="PROSITE" id="PS50883"/>
    </source>
</evidence>